<evidence type="ECO:0000256" key="2">
    <source>
        <dbReference type="ARBA" id="ARBA00022475"/>
    </source>
</evidence>
<proteinExistence type="inferred from homology"/>
<reference evidence="8 9" key="1">
    <citation type="submission" date="2017-10" db="EMBL/GenBank/DDBJ databases">
        <title>Draft genome of Lysinibacillus fusiformis strain Juneja, a laboratory-derived pathogen of Drosophila melanogaster.</title>
        <authorList>
            <person name="Smith B.R."/>
            <person name="Unckless R.L."/>
        </authorList>
    </citation>
    <scope>NUCLEOTIDE SEQUENCE [LARGE SCALE GENOMIC DNA]</scope>
    <source>
        <strain evidence="8 9">Juneja</strain>
    </source>
</reference>
<feature type="transmembrane region" description="Helical" evidence="7">
    <location>
        <begin position="83"/>
        <end position="102"/>
    </location>
</feature>
<organism evidence="8 9">
    <name type="scientific">Lysinibacillus fusiformis</name>
    <dbReference type="NCBI Taxonomy" id="28031"/>
    <lineage>
        <taxon>Bacteria</taxon>
        <taxon>Bacillati</taxon>
        <taxon>Bacillota</taxon>
        <taxon>Bacilli</taxon>
        <taxon>Bacillales</taxon>
        <taxon>Bacillaceae</taxon>
        <taxon>Lysinibacillus</taxon>
    </lineage>
</organism>
<dbReference type="EMBL" id="PDFK01000011">
    <property type="protein sequence ID" value="PKU49873.1"/>
    <property type="molecule type" value="Genomic_DNA"/>
</dbReference>
<dbReference type="InterPro" id="IPR037185">
    <property type="entry name" value="EmrE-like"/>
</dbReference>
<accession>A0A2I0UV04</accession>
<dbReference type="GO" id="GO:0005886">
    <property type="term" value="C:plasma membrane"/>
    <property type="evidence" value="ECO:0007669"/>
    <property type="project" value="UniProtKB-SubCell"/>
</dbReference>
<keyword evidence="3 6" id="KW-0812">Transmembrane</keyword>
<dbReference type="GO" id="GO:0022857">
    <property type="term" value="F:transmembrane transporter activity"/>
    <property type="evidence" value="ECO:0007669"/>
    <property type="project" value="InterPro"/>
</dbReference>
<dbReference type="SUPFAM" id="SSF103481">
    <property type="entry name" value="Multidrug resistance efflux transporter EmrE"/>
    <property type="match status" value="1"/>
</dbReference>
<comment type="similarity">
    <text evidence="6">Belongs to the drug/metabolite transporter (DMT) superfamily. Small multidrug resistance (SMR) (TC 2.A.7.1) family.</text>
</comment>
<feature type="transmembrane region" description="Helical" evidence="7">
    <location>
        <begin position="5"/>
        <end position="22"/>
    </location>
</feature>
<comment type="subcellular location">
    <subcellularLocation>
        <location evidence="1 6">Cell membrane</location>
        <topology evidence="1 6">Multi-pass membrane protein</topology>
    </subcellularLocation>
</comment>
<dbReference type="InterPro" id="IPR045324">
    <property type="entry name" value="Small_multidrug_res"/>
</dbReference>
<dbReference type="Gene3D" id="1.10.3730.20">
    <property type="match status" value="1"/>
</dbReference>
<evidence type="ECO:0000313" key="8">
    <source>
        <dbReference type="EMBL" id="PKU49873.1"/>
    </source>
</evidence>
<gene>
    <name evidence="8" type="ORF">CRI88_21050</name>
</gene>
<dbReference type="PANTHER" id="PTHR30561:SF7">
    <property type="entry name" value="GUANIDINIUM EFFLUX SYSTEM SUBUNIT GDNC-RELATED"/>
    <property type="match status" value="1"/>
</dbReference>
<evidence type="ECO:0000256" key="1">
    <source>
        <dbReference type="ARBA" id="ARBA00004651"/>
    </source>
</evidence>
<sequence length="117" mass="13023">MQKEWLYVGLTSLFELFWIFGFNVASSWWHWIIIVSIIAIDFHFLSKACENLPTGTVYAIFAGAGAIGTTLMDIFIFDGEFNAIKGIFMFILISGVIGLKLADNAPTDHDEKKGVNA</sequence>
<protein>
    <submittedName>
        <fullName evidence="8">Ligand-binding protein SH3</fullName>
    </submittedName>
</protein>
<evidence type="ECO:0000256" key="7">
    <source>
        <dbReference type="SAM" id="Phobius"/>
    </source>
</evidence>
<evidence type="ECO:0000256" key="3">
    <source>
        <dbReference type="ARBA" id="ARBA00022692"/>
    </source>
</evidence>
<comment type="caution">
    <text evidence="8">The sequence shown here is derived from an EMBL/GenBank/DDBJ whole genome shotgun (WGS) entry which is preliminary data.</text>
</comment>
<evidence type="ECO:0000313" key="9">
    <source>
        <dbReference type="Proteomes" id="UP000234956"/>
    </source>
</evidence>
<keyword evidence="2" id="KW-1003">Cell membrane</keyword>
<dbReference type="Pfam" id="PF00893">
    <property type="entry name" value="Multi_Drug_Res"/>
    <property type="match status" value="1"/>
</dbReference>
<name>A0A2I0UV04_9BACI</name>
<dbReference type="RefSeq" id="WP_036124623.1">
    <property type="nucleotide sequence ID" value="NZ_JAZBNI010000013.1"/>
</dbReference>
<keyword evidence="5 7" id="KW-0472">Membrane</keyword>
<dbReference type="InterPro" id="IPR000390">
    <property type="entry name" value="Small_drug/metabolite_transptr"/>
</dbReference>
<dbReference type="AlphaFoldDB" id="A0A2I0UV04"/>
<dbReference type="PANTHER" id="PTHR30561">
    <property type="entry name" value="SMR FAMILY PROTON-DEPENDENT DRUG EFFLUX TRANSPORTER SUGE"/>
    <property type="match status" value="1"/>
</dbReference>
<dbReference type="Proteomes" id="UP000234956">
    <property type="component" value="Unassembled WGS sequence"/>
</dbReference>
<evidence type="ECO:0000256" key="5">
    <source>
        <dbReference type="ARBA" id="ARBA00023136"/>
    </source>
</evidence>
<feature type="transmembrane region" description="Helical" evidence="7">
    <location>
        <begin position="28"/>
        <end position="45"/>
    </location>
</feature>
<evidence type="ECO:0000256" key="4">
    <source>
        <dbReference type="ARBA" id="ARBA00022989"/>
    </source>
</evidence>
<keyword evidence="4 7" id="KW-1133">Transmembrane helix</keyword>
<evidence type="ECO:0000256" key="6">
    <source>
        <dbReference type="RuleBase" id="RU003942"/>
    </source>
</evidence>
<feature type="transmembrane region" description="Helical" evidence="7">
    <location>
        <begin position="57"/>
        <end position="77"/>
    </location>
</feature>